<dbReference type="WBParaSite" id="MhA1_Contig215.frz3.gene21">
    <property type="protein sequence ID" value="MhA1_Contig215.frz3.gene21"/>
    <property type="gene ID" value="MhA1_Contig215.frz3.gene21"/>
</dbReference>
<organism evidence="3 4">
    <name type="scientific">Meloidogyne hapla</name>
    <name type="common">Root-knot nematode worm</name>
    <dbReference type="NCBI Taxonomy" id="6305"/>
    <lineage>
        <taxon>Eukaryota</taxon>
        <taxon>Metazoa</taxon>
        <taxon>Ecdysozoa</taxon>
        <taxon>Nematoda</taxon>
        <taxon>Chromadorea</taxon>
        <taxon>Rhabditida</taxon>
        <taxon>Tylenchina</taxon>
        <taxon>Tylenchomorpha</taxon>
        <taxon>Tylenchoidea</taxon>
        <taxon>Meloidogynidae</taxon>
        <taxon>Meloidogyninae</taxon>
        <taxon>Meloidogyne</taxon>
    </lineage>
</organism>
<reference evidence="4" key="1">
    <citation type="submission" date="2016-11" db="UniProtKB">
        <authorList>
            <consortium name="WormBaseParasite"/>
        </authorList>
    </citation>
    <scope>IDENTIFICATION</scope>
</reference>
<name>A0A1I8BF89_MELHA</name>
<feature type="chain" id="PRO_5009315751" evidence="2">
    <location>
        <begin position="20"/>
        <end position="117"/>
    </location>
</feature>
<feature type="region of interest" description="Disordered" evidence="1">
    <location>
        <begin position="26"/>
        <end position="79"/>
    </location>
</feature>
<evidence type="ECO:0000256" key="2">
    <source>
        <dbReference type="SAM" id="SignalP"/>
    </source>
</evidence>
<evidence type="ECO:0000313" key="3">
    <source>
        <dbReference type="Proteomes" id="UP000095281"/>
    </source>
</evidence>
<sequence>MSSKLFLLIFFVTIKLALSMLRGPMPQTKDTEGRPQFWSFNQPHPPLITTTTEKPKSSEDYYDAVKEEDESEANQKAKNQEDELTGALHLMTVLHSNVNPLFPILPSGINKEIKPGE</sequence>
<accession>A0A1I8BF89</accession>
<dbReference type="AlphaFoldDB" id="A0A1I8BF89"/>
<feature type="compositionally biased region" description="Polar residues" evidence="1">
    <location>
        <begin position="38"/>
        <end position="52"/>
    </location>
</feature>
<feature type="signal peptide" evidence="2">
    <location>
        <begin position="1"/>
        <end position="19"/>
    </location>
</feature>
<evidence type="ECO:0000256" key="1">
    <source>
        <dbReference type="SAM" id="MobiDB-lite"/>
    </source>
</evidence>
<evidence type="ECO:0000313" key="4">
    <source>
        <dbReference type="WBParaSite" id="MhA1_Contig215.frz3.gene21"/>
    </source>
</evidence>
<dbReference type="Proteomes" id="UP000095281">
    <property type="component" value="Unplaced"/>
</dbReference>
<keyword evidence="3" id="KW-1185">Reference proteome</keyword>
<feature type="compositionally biased region" description="Basic and acidic residues" evidence="1">
    <location>
        <begin position="53"/>
        <end position="65"/>
    </location>
</feature>
<keyword evidence="2" id="KW-0732">Signal</keyword>
<proteinExistence type="predicted"/>
<protein>
    <submittedName>
        <fullName evidence="4">Uncharacterized protein</fullName>
    </submittedName>
</protein>